<feature type="chain" id="PRO_5031405888" description="Ricin B lectin domain-containing protein" evidence="1">
    <location>
        <begin position="26"/>
        <end position="174"/>
    </location>
</feature>
<dbReference type="RefSeq" id="WP_184617521.1">
    <property type="nucleotide sequence ID" value="NZ_BOOS01000009.1"/>
</dbReference>
<dbReference type="InterPro" id="IPR035992">
    <property type="entry name" value="Ricin_B-like_lectins"/>
</dbReference>
<gene>
    <name evidence="3" type="ORF">BJ981_006948</name>
</gene>
<feature type="signal peptide" evidence="1">
    <location>
        <begin position="1"/>
        <end position="25"/>
    </location>
</feature>
<dbReference type="PROSITE" id="PS50231">
    <property type="entry name" value="RICIN_B_LECTIN"/>
    <property type="match status" value="1"/>
</dbReference>
<dbReference type="Proteomes" id="UP000588112">
    <property type="component" value="Unassembled WGS sequence"/>
</dbReference>
<dbReference type="SMART" id="SM00458">
    <property type="entry name" value="RICIN"/>
    <property type="match status" value="1"/>
</dbReference>
<name>A0A7W8ZBX1_9ACTN</name>
<dbReference type="EMBL" id="JACHBR010000002">
    <property type="protein sequence ID" value="MBB5631184.1"/>
    <property type="molecule type" value="Genomic_DNA"/>
</dbReference>
<dbReference type="Pfam" id="PF14200">
    <property type="entry name" value="RicinB_lectin_2"/>
    <property type="match status" value="2"/>
</dbReference>
<dbReference type="AlphaFoldDB" id="A0A7W8ZBX1"/>
<reference evidence="3 4" key="1">
    <citation type="submission" date="2020-08" db="EMBL/GenBank/DDBJ databases">
        <title>Sequencing the genomes of 1000 actinobacteria strains.</title>
        <authorList>
            <person name="Klenk H.-P."/>
        </authorList>
    </citation>
    <scope>NUCLEOTIDE SEQUENCE [LARGE SCALE GENOMIC DNA]</scope>
    <source>
        <strain evidence="3 4">DSM 45790</strain>
    </source>
</reference>
<sequence>MGVLPRARAVILVAIMVVTSVVVQAAPGHAVDYWEISARHSWKCLDVAGFGTADGTDVFQWSCTGAANQRWSLVDSGDGRTVYIRSQHSGKCLDVAGASTANGADVFQWTCLGTANQKWFLQSTSAQWFIAIAQHSGKCLDVAGSGTADGTNVFQWSCFDPRHANQEWQMAAAL</sequence>
<evidence type="ECO:0000313" key="3">
    <source>
        <dbReference type="EMBL" id="MBB5631184.1"/>
    </source>
</evidence>
<proteinExistence type="predicted"/>
<dbReference type="Gene3D" id="2.80.10.50">
    <property type="match status" value="3"/>
</dbReference>
<accession>A0A7W8ZBX1</accession>
<keyword evidence="4" id="KW-1185">Reference proteome</keyword>
<evidence type="ECO:0000259" key="2">
    <source>
        <dbReference type="SMART" id="SM00458"/>
    </source>
</evidence>
<dbReference type="InterPro" id="IPR000772">
    <property type="entry name" value="Ricin_B_lectin"/>
</dbReference>
<organism evidence="3 4">
    <name type="scientific">Sphaerisporangium krabiense</name>
    <dbReference type="NCBI Taxonomy" id="763782"/>
    <lineage>
        <taxon>Bacteria</taxon>
        <taxon>Bacillati</taxon>
        <taxon>Actinomycetota</taxon>
        <taxon>Actinomycetes</taxon>
        <taxon>Streptosporangiales</taxon>
        <taxon>Streptosporangiaceae</taxon>
        <taxon>Sphaerisporangium</taxon>
    </lineage>
</organism>
<keyword evidence="1" id="KW-0732">Signal</keyword>
<comment type="caution">
    <text evidence="3">The sequence shown here is derived from an EMBL/GenBank/DDBJ whole genome shotgun (WGS) entry which is preliminary data.</text>
</comment>
<protein>
    <recommendedName>
        <fullName evidence="2">Ricin B lectin domain-containing protein</fullName>
    </recommendedName>
</protein>
<evidence type="ECO:0000256" key="1">
    <source>
        <dbReference type="SAM" id="SignalP"/>
    </source>
</evidence>
<dbReference type="SUPFAM" id="SSF50370">
    <property type="entry name" value="Ricin B-like lectins"/>
    <property type="match status" value="1"/>
</dbReference>
<feature type="domain" description="Ricin B lectin" evidence="2">
    <location>
        <begin position="31"/>
        <end position="171"/>
    </location>
</feature>
<evidence type="ECO:0000313" key="4">
    <source>
        <dbReference type="Proteomes" id="UP000588112"/>
    </source>
</evidence>
<dbReference type="CDD" id="cd23458">
    <property type="entry name" value="beta-trefoil_Ricin_AgaB34-like"/>
    <property type="match status" value="1"/>
</dbReference>